<feature type="region of interest" description="Disordered" evidence="8">
    <location>
        <begin position="38"/>
        <end position="90"/>
    </location>
</feature>
<keyword evidence="11" id="KW-1185">Reference proteome</keyword>
<dbReference type="HOGENOM" id="CLU_025777_1_2_14"/>
<evidence type="ECO:0000256" key="3">
    <source>
        <dbReference type="ARBA" id="ARBA00022729"/>
    </source>
</evidence>
<evidence type="ECO:0000256" key="9">
    <source>
        <dbReference type="SAM" id="SignalP"/>
    </source>
</evidence>
<keyword evidence="6" id="KW-0564">Palmitate</keyword>
<organism evidence="10 11">
    <name type="scientific">Mycoplasmopsis agalactiae (strain NCTC 10123 / CIP 59.7 / PG2)</name>
    <name type="common">Mycoplasma agalactiae</name>
    <dbReference type="NCBI Taxonomy" id="347257"/>
    <lineage>
        <taxon>Bacteria</taxon>
        <taxon>Bacillati</taxon>
        <taxon>Mycoplasmatota</taxon>
        <taxon>Mycoplasmoidales</taxon>
        <taxon>Metamycoplasmataceae</taxon>
        <taxon>Mycoplasmopsis</taxon>
    </lineage>
</organism>
<dbReference type="EMBL" id="CU179680">
    <property type="protein sequence ID" value="CAL59427.1"/>
    <property type="molecule type" value="Genomic_DNA"/>
</dbReference>
<keyword evidence="4" id="KW-0677">Repeat</keyword>
<feature type="compositionally biased region" description="Basic and acidic residues" evidence="8">
    <location>
        <begin position="74"/>
        <end position="90"/>
    </location>
</feature>
<keyword evidence="5" id="KW-0472">Membrane</keyword>
<evidence type="ECO:0000256" key="4">
    <source>
        <dbReference type="ARBA" id="ARBA00022737"/>
    </source>
</evidence>
<dbReference type="Proteomes" id="UP000007065">
    <property type="component" value="Chromosome"/>
</dbReference>
<dbReference type="NCBIfam" id="NF033817">
    <property type="entry name" value="Mplas_variab_LP"/>
    <property type="match status" value="1"/>
</dbReference>
<comment type="subcellular location">
    <subcellularLocation>
        <location evidence="1">Cell membrane</location>
        <topology evidence="1">Lipid-anchor</topology>
    </subcellularLocation>
</comment>
<evidence type="ECO:0008006" key="12">
    <source>
        <dbReference type="Google" id="ProtNLM"/>
    </source>
</evidence>
<evidence type="ECO:0000256" key="2">
    <source>
        <dbReference type="ARBA" id="ARBA00022475"/>
    </source>
</evidence>
<gene>
    <name evidence="10" type="ordered locus">MAG7270</name>
</gene>
<dbReference type="InterPro" id="IPR005046">
    <property type="entry name" value="DUF285"/>
</dbReference>
<evidence type="ECO:0000313" key="10">
    <source>
        <dbReference type="EMBL" id="CAL59427.1"/>
    </source>
</evidence>
<dbReference type="Pfam" id="PF03382">
    <property type="entry name" value="DUF285"/>
    <property type="match status" value="1"/>
</dbReference>
<evidence type="ECO:0000256" key="6">
    <source>
        <dbReference type="ARBA" id="ARBA00023139"/>
    </source>
</evidence>
<evidence type="ECO:0000256" key="5">
    <source>
        <dbReference type="ARBA" id="ARBA00023136"/>
    </source>
</evidence>
<sequence>MNKKIKFLSGAFLSITTIPLIAASCDNKSNNSAEIITKPQTDHMDGGNGDNKNIPPHSKTEQGDQPNGNTGDKPINKDKVETEDEKKANKENAEKVKKIVGELKDAFATFHSLQDFYDQINVYAKDEKINNLELAETNKNKLLLEDTKGGKNKIKLNLGSTLFDVTLGTVFKDKVVTKYTIEGDDLDLKISNDNKFEELNKNGKKIFIKQIGYSLINNVNSNIVTIATMPINTVEVLKNLPLKIQSLFKVFHGSKSSRISNIEKWNLINVTNISEAFSHAAEFNQDISKWDTSKVRNISGVFDGAAKFNSPLNNWNVSSVTQMSSFFAGATSFNQDLNLWNTSNVQDMESMFQDATLFNGNIDDWNVSNVNKMYLMFGDAENFSRDLSKWKLNSNVETDNMFIRAPKVDVKKLASICCVSADKLEKNLNNKYIQTKLCVCLCLFLFQIITKSIRRVDFFF</sequence>
<dbReference type="STRING" id="347257.MAG7270"/>
<dbReference type="PROSITE" id="PS51257">
    <property type="entry name" value="PROKAR_LIPOPROTEIN"/>
    <property type="match status" value="1"/>
</dbReference>
<accession>A5IZG8</accession>
<dbReference type="NCBIfam" id="TIGR02167">
    <property type="entry name" value="Liste_lipo_26"/>
    <property type="match status" value="3"/>
</dbReference>
<keyword evidence="3 9" id="KW-0732">Signal</keyword>
<feature type="signal peptide" evidence="9">
    <location>
        <begin position="1"/>
        <end position="22"/>
    </location>
</feature>
<dbReference type="KEGG" id="maa:MAG7270"/>
<name>A5IZG8_MYCAP</name>
<keyword evidence="2" id="KW-1003">Cell membrane</keyword>
<keyword evidence="7" id="KW-0449">Lipoprotein</keyword>
<dbReference type="GeneID" id="93358481"/>
<protein>
    <recommendedName>
        <fullName evidence="12">Lipoprotein</fullName>
    </recommendedName>
</protein>
<dbReference type="RefSeq" id="WP_011949880.1">
    <property type="nucleotide sequence ID" value="NC_009497.1"/>
</dbReference>
<dbReference type="InterPro" id="IPR011889">
    <property type="entry name" value="Liste_lipo_26"/>
</dbReference>
<reference evidence="11" key="1">
    <citation type="journal article" date="2007" name="PLoS Genet.">
        <title>Being pathogenic, plastic, and sexual while living with a nearly minimal bacterial genome.</title>
        <authorList>
            <person name="Sirand-Pugnet P."/>
            <person name="Lartigue C."/>
            <person name="Marenda M."/>
            <person name="Jacob D."/>
            <person name="Barre A."/>
            <person name="Barbe V."/>
            <person name="Schenowitz C."/>
            <person name="Mangenot S."/>
            <person name="Couloux A."/>
            <person name="Segurens B."/>
            <person name="de Daruvar A."/>
            <person name="Blanchard A."/>
            <person name="Citti C."/>
        </authorList>
    </citation>
    <scope>NUCLEOTIDE SEQUENCE [LARGE SCALE GENOMIC DNA]</scope>
    <source>
        <strain evidence="11">PG2</strain>
    </source>
</reference>
<dbReference type="AlphaFoldDB" id="A5IZG8"/>
<evidence type="ECO:0000256" key="8">
    <source>
        <dbReference type="SAM" id="MobiDB-lite"/>
    </source>
</evidence>
<dbReference type="GO" id="GO:0005886">
    <property type="term" value="C:plasma membrane"/>
    <property type="evidence" value="ECO:0007669"/>
    <property type="project" value="UniProtKB-SubCell"/>
</dbReference>
<dbReference type="InterPro" id="IPR049890">
    <property type="entry name" value="VlpA-F-like_signal"/>
</dbReference>
<feature type="chain" id="PRO_5002684492" description="Lipoprotein" evidence="9">
    <location>
        <begin position="23"/>
        <end position="460"/>
    </location>
</feature>
<evidence type="ECO:0000313" key="11">
    <source>
        <dbReference type="Proteomes" id="UP000007065"/>
    </source>
</evidence>
<evidence type="ECO:0000256" key="1">
    <source>
        <dbReference type="ARBA" id="ARBA00004193"/>
    </source>
</evidence>
<evidence type="ECO:0000256" key="7">
    <source>
        <dbReference type="ARBA" id="ARBA00023288"/>
    </source>
</evidence>
<proteinExistence type="predicted"/>